<sequence>MCRDKTTFKKCVSHKRGNHKWRHKSGNPSSRQIHVVFVACVKTKQRCNNSKLAREMATFPVETTKGDRPRIAPVKLMALVVGLSLQGS</sequence>
<evidence type="ECO:0000313" key="2">
    <source>
        <dbReference type="WBParaSite" id="L893_g33704.t1"/>
    </source>
</evidence>
<accession>A0A1I8A7S0</accession>
<dbReference type="WBParaSite" id="L893_g33704.t1">
    <property type="protein sequence ID" value="L893_g33704.t1"/>
    <property type="gene ID" value="L893_g33704"/>
</dbReference>
<dbReference type="AlphaFoldDB" id="A0A1I8A7S0"/>
<evidence type="ECO:0000313" key="1">
    <source>
        <dbReference type="Proteomes" id="UP000095287"/>
    </source>
</evidence>
<dbReference type="Proteomes" id="UP000095287">
    <property type="component" value="Unplaced"/>
</dbReference>
<protein>
    <submittedName>
        <fullName evidence="2">60S ribosomal protein L29</fullName>
    </submittedName>
</protein>
<name>A0A1I8A7S0_9BILA</name>
<reference evidence="2" key="1">
    <citation type="submission" date="2016-11" db="UniProtKB">
        <authorList>
            <consortium name="WormBaseParasite"/>
        </authorList>
    </citation>
    <scope>IDENTIFICATION</scope>
</reference>
<keyword evidence="1" id="KW-1185">Reference proteome</keyword>
<organism evidence="1 2">
    <name type="scientific">Steinernema glaseri</name>
    <dbReference type="NCBI Taxonomy" id="37863"/>
    <lineage>
        <taxon>Eukaryota</taxon>
        <taxon>Metazoa</taxon>
        <taxon>Ecdysozoa</taxon>
        <taxon>Nematoda</taxon>
        <taxon>Chromadorea</taxon>
        <taxon>Rhabditida</taxon>
        <taxon>Tylenchina</taxon>
        <taxon>Panagrolaimomorpha</taxon>
        <taxon>Strongyloidoidea</taxon>
        <taxon>Steinernematidae</taxon>
        <taxon>Steinernema</taxon>
    </lineage>
</organism>
<proteinExistence type="predicted"/>